<evidence type="ECO:0000313" key="7">
    <source>
        <dbReference type="Proteomes" id="UP000670947"/>
    </source>
</evidence>
<dbReference type="RefSeq" id="WP_208850952.1">
    <property type="nucleotide sequence ID" value="NZ_JAGGDJ010000055.1"/>
</dbReference>
<accession>A0ABS3WJ77</accession>
<dbReference type="PANTHER" id="PTHR30126:SF100">
    <property type="entry name" value="LYSR-FAMILY TRANSCRIPTIONAL REGULATOR"/>
    <property type="match status" value="1"/>
</dbReference>
<dbReference type="InterPro" id="IPR000847">
    <property type="entry name" value="LysR_HTH_N"/>
</dbReference>
<dbReference type="Gene3D" id="1.10.10.10">
    <property type="entry name" value="Winged helix-like DNA-binding domain superfamily/Winged helix DNA-binding domain"/>
    <property type="match status" value="1"/>
</dbReference>
<feature type="domain" description="HTH lysR-type" evidence="5">
    <location>
        <begin position="1"/>
        <end position="58"/>
    </location>
</feature>
<evidence type="ECO:0000313" key="6">
    <source>
        <dbReference type="EMBL" id="MBO7748386.1"/>
    </source>
</evidence>
<comment type="similarity">
    <text evidence="1">Belongs to the LysR transcriptional regulatory family.</text>
</comment>
<keyword evidence="3" id="KW-0238">DNA-binding</keyword>
<comment type="caution">
    <text evidence="6">The sequence shown here is derived from an EMBL/GenBank/DDBJ whole genome shotgun (WGS) entry which is preliminary data.</text>
</comment>
<reference evidence="6 7" key="1">
    <citation type="submission" date="2021-03" db="EMBL/GenBank/DDBJ databases">
        <title>Paenibacillus artemisicola MWE-103 whole genome sequence.</title>
        <authorList>
            <person name="Ham Y.J."/>
        </authorList>
    </citation>
    <scope>NUCLEOTIDE SEQUENCE [LARGE SCALE GENOMIC DNA]</scope>
    <source>
        <strain evidence="6 7">MWE-103</strain>
    </source>
</reference>
<organism evidence="6 7">
    <name type="scientific">Paenibacillus artemisiicola</name>
    <dbReference type="NCBI Taxonomy" id="1172618"/>
    <lineage>
        <taxon>Bacteria</taxon>
        <taxon>Bacillati</taxon>
        <taxon>Bacillota</taxon>
        <taxon>Bacilli</taxon>
        <taxon>Bacillales</taxon>
        <taxon>Paenibacillaceae</taxon>
        <taxon>Paenibacillus</taxon>
    </lineage>
</organism>
<dbReference type="Pfam" id="PF03466">
    <property type="entry name" value="LysR_substrate"/>
    <property type="match status" value="1"/>
</dbReference>
<sequence length="296" mass="33986">MDIQHFLTFREVAKWQNYTKAADQLGYAQSSVTTQIQKLEQEYGVVLFERFGRRMRLTQSGEQLLLYANQIADLFQESKSVVGRQECGALGIASIETMAAFLLPKYLHRFRGMYPQVQVLLEPAQEERVKQAVRDGEADMGILLDVPLADPELDSIVIRKEEMVVAASADHPFAKLKAVEWRQLSGESFIMTEQDCTYRAALERELWTRQIPYRLAYELGSMEAIKQCVVYGLGIALIPRIAIRSELEKEQLCTVPLCMEDLSFYTQLVYRKRKYMTTPMKHLIELLTEGQEAQTV</sequence>
<protein>
    <submittedName>
        <fullName evidence="6">LysR family transcriptional regulator</fullName>
    </submittedName>
</protein>
<dbReference type="Proteomes" id="UP000670947">
    <property type="component" value="Unassembled WGS sequence"/>
</dbReference>
<proteinExistence type="inferred from homology"/>
<dbReference type="PRINTS" id="PR00039">
    <property type="entry name" value="HTHLYSR"/>
</dbReference>
<gene>
    <name evidence="6" type="ORF">I8J29_29795</name>
</gene>
<evidence type="ECO:0000256" key="3">
    <source>
        <dbReference type="ARBA" id="ARBA00023125"/>
    </source>
</evidence>
<dbReference type="InterPro" id="IPR005119">
    <property type="entry name" value="LysR_subst-bd"/>
</dbReference>
<dbReference type="Pfam" id="PF00126">
    <property type="entry name" value="HTH_1"/>
    <property type="match status" value="1"/>
</dbReference>
<evidence type="ECO:0000256" key="2">
    <source>
        <dbReference type="ARBA" id="ARBA00023015"/>
    </source>
</evidence>
<dbReference type="Gene3D" id="3.40.190.290">
    <property type="match status" value="1"/>
</dbReference>
<dbReference type="PROSITE" id="PS50931">
    <property type="entry name" value="HTH_LYSR"/>
    <property type="match status" value="1"/>
</dbReference>
<keyword evidence="2" id="KW-0805">Transcription regulation</keyword>
<keyword evidence="4" id="KW-0804">Transcription</keyword>
<dbReference type="PANTHER" id="PTHR30126">
    <property type="entry name" value="HTH-TYPE TRANSCRIPTIONAL REGULATOR"/>
    <property type="match status" value="1"/>
</dbReference>
<dbReference type="EMBL" id="JAGGDJ010000055">
    <property type="protein sequence ID" value="MBO7748386.1"/>
    <property type="molecule type" value="Genomic_DNA"/>
</dbReference>
<name>A0ABS3WJ77_9BACL</name>
<evidence type="ECO:0000259" key="5">
    <source>
        <dbReference type="PROSITE" id="PS50931"/>
    </source>
</evidence>
<dbReference type="InterPro" id="IPR036390">
    <property type="entry name" value="WH_DNA-bd_sf"/>
</dbReference>
<dbReference type="SUPFAM" id="SSF46785">
    <property type="entry name" value="Winged helix' DNA-binding domain"/>
    <property type="match status" value="1"/>
</dbReference>
<dbReference type="SUPFAM" id="SSF53850">
    <property type="entry name" value="Periplasmic binding protein-like II"/>
    <property type="match status" value="1"/>
</dbReference>
<dbReference type="CDD" id="cd05466">
    <property type="entry name" value="PBP2_LTTR_substrate"/>
    <property type="match status" value="1"/>
</dbReference>
<dbReference type="InterPro" id="IPR036388">
    <property type="entry name" value="WH-like_DNA-bd_sf"/>
</dbReference>
<evidence type="ECO:0000256" key="4">
    <source>
        <dbReference type="ARBA" id="ARBA00023163"/>
    </source>
</evidence>
<keyword evidence="7" id="KW-1185">Reference proteome</keyword>
<evidence type="ECO:0000256" key="1">
    <source>
        <dbReference type="ARBA" id="ARBA00009437"/>
    </source>
</evidence>